<evidence type="ECO:0000313" key="1">
    <source>
        <dbReference type="EMBL" id="GMF27328.1"/>
    </source>
</evidence>
<dbReference type="OrthoDB" id="106052at2759"/>
<comment type="caution">
    <text evidence="1">The sequence shown here is derived from an EMBL/GenBank/DDBJ whole genome shotgun (WGS) entry which is preliminary data.</text>
</comment>
<accession>A0A9W6U774</accession>
<reference evidence="1" key="1">
    <citation type="submission" date="2023-04" db="EMBL/GenBank/DDBJ databases">
        <title>Phytophthora lilii NBRC 32176.</title>
        <authorList>
            <person name="Ichikawa N."/>
            <person name="Sato H."/>
            <person name="Tonouchi N."/>
        </authorList>
    </citation>
    <scope>NUCLEOTIDE SEQUENCE</scope>
    <source>
        <strain evidence="1">NBRC 32176</strain>
    </source>
</reference>
<organism evidence="1 2">
    <name type="scientific">Phytophthora lilii</name>
    <dbReference type="NCBI Taxonomy" id="2077276"/>
    <lineage>
        <taxon>Eukaryota</taxon>
        <taxon>Sar</taxon>
        <taxon>Stramenopiles</taxon>
        <taxon>Oomycota</taxon>
        <taxon>Peronosporomycetes</taxon>
        <taxon>Peronosporales</taxon>
        <taxon>Peronosporaceae</taxon>
        <taxon>Phytophthora</taxon>
    </lineage>
</organism>
<gene>
    <name evidence="1" type="ORF">Plil01_001143000</name>
</gene>
<name>A0A9W6U774_9STRA</name>
<proteinExistence type="predicted"/>
<dbReference type="AlphaFoldDB" id="A0A9W6U774"/>
<evidence type="ECO:0000313" key="2">
    <source>
        <dbReference type="Proteomes" id="UP001165083"/>
    </source>
</evidence>
<protein>
    <submittedName>
        <fullName evidence="1">Unnamed protein product</fullName>
    </submittedName>
</protein>
<dbReference type="EMBL" id="BSXW01000657">
    <property type="protein sequence ID" value="GMF27328.1"/>
    <property type="molecule type" value="Genomic_DNA"/>
</dbReference>
<dbReference type="Proteomes" id="UP001165083">
    <property type="component" value="Unassembled WGS sequence"/>
</dbReference>
<keyword evidence="2" id="KW-1185">Reference proteome</keyword>
<sequence>MNCESNCESNCEPSGPKGRDPKLIATFSKHWLKIKRSPDAIFKVYELNKLGDKVLTSPQLAIWKNYLQAFNKENPTKKTSLISAISTSYGDDGAYKILQAAKQVAETKSTAKKLEIEQVQYWLKNEKSFQQRIPRQIYDRNCDAVEGLWR</sequence>